<name>A0A4Q7NM86_9BURK</name>
<comment type="similarity">
    <text evidence="4">Belongs to the flavoredoxin family.</text>
</comment>
<dbReference type="Pfam" id="PF01613">
    <property type="entry name" value="Flavin_Reduct"/>
    <property type="match status" value="1"/>
</dbReference>
<dbReference type="Gene3D" id="2.30.110.10">
    <property type="entry name" value="Electron Transport, Fmn-binding Protein, Chain A"/>
    <property type="match status" value="1"/>
</dbReference>
<keyword evidence="7" id="KW-1185">Reference proteome</keyword>
<dbReference type="PANTHER" id="PTHR33798:SF5">
    <property type="entry name" value="FLAVIN REDUCTASE LIKE DOMAIN-CONTAINING PROTEIN"/>
    <property type="match status" value="1"/>
</dbReference>
<evidence type="ECO:0000313" key="6">
    <source>
        <dbReference type="EMBL" id="RZS86291.1"/>
    </source>
</evidence>
<dbReference type="GO" id="GO:0010181">
    <property type="term" value="F:FMN binding"/>
    <property type="evidence" value="ECO:0007669"/>
    <property type="project" value="InterPro"/>
</dbReference>
<comment type="cofactor">
    <cofactor evidence="1">
        <name>FMN</name>
        <dbReference type="ChEBI" id="CHEBI:58210"/>
    </cofactor>
</comment>
<evidence type="ECO:0000256" key="2">
    <source>
        <dbReference type="ARBA" id="ARBA00022630"/>
    </source>
</evidence>
<accession>A0A4Q7NM86</accession>
<gene>
    <name evidence="6" type="ORF">EV675_2331</name>
</gene>
<dbReference type="GO" id="GO:0016646">
    <property type="term" value="F:oxidoreductase activity, acting on the CH-NH group of donors, NAD or NADP as acceptor"/>
    <property type="evidence" value="ECO:0007669"/>
    <property type="project" value="UniProtKB-ARBA"/>
</dbReference>
<dbReference type="AlphaFoldDB" id="A0A4Q7NM86"/>
<evidence type="ECO:0000259" key="5">
    <source>
        <dbReference type="SMART" id="SM00903"/>
    </source>
</evidence>
<keyword evidence="2" id="KW-0285">Flavoprotein</keyword>
<dbReference type="PANTHER" id="PTHR33798">
    <property type="entry name" value="FLAVOPROTEIN OXYGENASE"/>
    <property type="match status" value="1"/>
</dbReference>
<organism evidence="6 7">
    <name type="scientific">Pigmentiphaga kullae</name>
    <dbReference type="NCBI Taxonomy" id="151784"/>
    <lineage>
        <taxon>Bacteria</taxon>
        <taxon>Pseudomonadati</taxon>
        <taxon>Pseudomonadota</taxon>
        <taxon>Betaproteobacteria</taxon>
        <taxon>Burkholderiales</taxon>
        <taxon>Alcaligenaceae</taxon>
        <taxon>Pigmentiphaga</taxon>
    </lineage>
</organism>
<feature type="domain" description="Flavin reductase like" evidence="5">
    <location>
        <begin position="18"/>
        <end position="181"/>
    </location>
</feature>
<sequence>MFLDPETAPGFKRSLFNAIVAPRPIGWISSLSATGVANLAPFSHFNLVSTAPPVLIFSCNAAGDRPEKDTLANVRATGEFVANLVTWDLREAMNQTSLNVPHGTDEFALAGLEKLPSVKVRPPRVGASPAHLECTLLRIVEIEPERPGETRSSVVFGRIVGVHLDEAFMTPQGHFDVARTRPLTRLGGSQYSSVGELVELTRPNPPLN</sequence>
<dbReference type="SUPFAM" id="SSF50475">
    <property type="entry name" value="FMN-binding split barrel"/>
    <property type="match status" value="1"/>
</dbReference>
<dbReference type="EMBL" id="SGXC01000001">
    <property type="protein sequence ID" value="RZS86291.1"/>
    <property type="molecule type" value="Genomic_DNA"/>
</dbReference>
<dbReference type="InterPro" id="IPR002563">
    <property type="entry name" value="Flavin_Rdtase-like_dom"/>
</dbReference>
<evidence type="ECO:0000256" key="4">
    <source>
        <dbReference type="ARBA" id="ARBA00038054"/>
    </source>
</evidence>
<reference evidence="6 7" key="1">
    <citation type="submission" date="2019-02" db="EMBL/GenBank/DDBJ databases">
        <title>Genomic Encyclopedia of Type Strains, Phase IV (KMG-IV): sequencing the most valuable type-strain genomes for metagenomic binning, comparative biology and taxonomic classification.</title>
        <authorList>
            <person name="Goeker M."/>
        </authorList>
    </citation>
    <scope>NUCLEOTIDE SEQUENCE [LARGE SCALE GENOMIC DNA]</scope>
    <source>
        <strain evidence="6 7">K24</strain>
    </source>
</reference>
<comment type="caution">
    <text evidence="6">The sequence shown here is derived from an EMBL/GenBank/DDBJ whole genome shotgun (WGS) entry which is preliminary data.</text>
</comment>
<dbReference type="InterPro" id="IPR012349">
    <property type="entry name" value="Split_barrel_FMN-bd"/>
</dbReference>
<dbReference type="RefSeq" id="WP_130357396.1">
    <property type="nucleotide sequence ID" value="NZ_SGXC01000001.1"/>
</dbReference>
<keyword evidence="3" id="KW-0288">FMN</keyword>
<evidence type="ECO:0000256" key="1">
    <source>
        <dbReference type="ARBA" id="ARBA00001917"/>
    </source>
</evidence>
<evidence type="ECO:0000313" key="7">
    <source>
        <dbReference type="Proteomes" id="UP000292445"/>
    </source>
</evidence>
<dbReference type="SMART" id="SM00903">
    <property type="entry name" value="Flavin_Reduct"/>
    <property type="match status" value="1"/>
</dbReference>
<evidence type="ECO:0000256" key="3">
    <source>
        <dbReference type="ARBA" id="ARBA00022643"/>
    </source>
</evidence>
<dbReference type="OrthoDB" id="5946411at2"/>
<protein>
    <submittedName>
        <fullName evidence="6">Flavin reductase (DIM6/NTAB) family NADH-FMN oxidoreductase RutF</fullName>
    </submittedName>
</protein>
<proteinExistence type="inferred from homology"/>
<dbReference type="Proteomes" id="UP000292445">
    <property type="component" value="Unassembled WGS sequence"/>
</dbReference>